<reference evidence="2 3" key="1">
    <citation type="submission" date="2014-07" db="EMBL/GenBank/DDBJ databases">
        <title>Draft genome of Clostridium sulfidigenes 113A isolated from sediments associated with methane hydrate from Krishna Godavari basin.</title>
        <authorList>
            <person name="Honkalas V.S."/>
            <person name="Dabir A.P."/>
            <person name="Arora P."/>
            <person name="Dhakephalkar P.K."/>
        </authorList>
    </citation>
    <scope>NUCLEOTIDE SEQUENCE [LARGE SCALE GENOMIC DNA]</scope>
    <source>
        <strain evidence="2 3">113A</strain>
    </source>
</reference>
<proteinExistence type="predicted"/>
<name>A0A084J7I1_9CLOT</name>
<dbReference type="Proteomes" id="UP000028542">
    <property type="component" value="Unassembled WGS sequence"/>
</dbReference>
<feature type="transmembrane region" description="Helical" evidence="1">
    <location>
        <begin position="12"/>
        <end position="31"/>
    </location>
</feature>
<organism evidence="2 3">
    <name type="scientific">Clostridium sulfidigenes</name>
    <dbReference type="NCBI Taxonomy" id="318464"/>
    <lineage>
        <taxon>Bacteria</taxon>
        <taxon>Bacillati</taxon>
        <taxon>Bacillota</taxon>
        <taxon>Clostridia</taxon>
        <taxon>Eubacteriales</taxon>
        <taxon>Clostridiaceae</taxon>
        <taxon>Clostridium</taxon>
    </lineage>
</organism>
<keyword evidence="1" id="KW-0472">Membrane</keyword>
<keyword evidence="3" id="KW-1185">Reference proteome</keyword>
<dbReference type="eggNOG" id="ENOG502ZGV3">
    <property type="taxonomic scope" value="Bacteria"/>
</dbReference>
<keyword evidence="1" id="KW-0812">Transmembrane</keyword>
<dbReference type="AlphaFoldDB" id="A0A084J7I1"/>
<protein>
    <recommendedName>
        <fullName evidence="4">DUF4829 domain-containing protein</fullName>
    </recommendedName>
</protein>
<evidence type="ECO:0000256" key="1">
    <source>
        <dbReference type="SAM" id="Phobius"/>
    </source>
</evidence>
<keyword evidence="1" id="KW-1133">Transmembrane helix</keyword>
<comment type="caution">
    <text evidence="2">The sequence shown here is derived from an EMBL/GenBank/DDBJ whole genome shotgun (WGS) entry which is preliminary data.</text>
</comment>
<gene>
    <name evidence="2" type="ORF">IO99_17790</name>
</gene>
<dbReference type="EMBL" id="JPMD01000053">
    <property type="protein sequence ID" value="KEZ84915.1"/>
    <property type="molecule type" value="Genomic_DNA"/>
</dbReference>
<evidence type="ECO:0000313" key="3">
    <source>
        <dbReference type="Proteomes" id="UP000028542"/>
    </source>
</evidence>
<dbReference type="STRING" id="318464.IO99_17790"/>
<sequence>MNLIKNLKKFKTLSLISLIIIITTYIIVFSYTNFKCKNLDYAIKKYSTSGIFNKYKLYSLEDFNIKFSDGNICIAEVNGIEGKSPYKTTTYNLHLVKHKSGKWKLSEISPNNN</sequence>
<evidence type="ECO:0008006" key="4">
    <source>
        <dbReference type="Google" id="ProtNLM"/>
    </source>
</evidence>
<dbReference type="RefSeq" id="WP_035135596.1">
    <property type="nucleotide sequence ID" value="NZ_JPMD01000053.1"/>
</dbReference>
<evidence type="ECO:0000313" key="2">
    <source>
        <dbReference type="EMBL" id="KEZ84915.1"/>
    </source>
</evidence>
<accession>A0A084J7I1</accession>